<dbReference type="RefSeq" id="WP_143076369.1">
    <property type="nucleotide sequence ID" value="NZ_FOVP01000019.1"/>
</dbReference>
<evidence type="ECO:0000256" key="2">
    <source>
        <dbReference type="ARBA" id="ARBA00022963"/>
    </source>
</evidence>
<keyword evidence="2" id="KW-0442">Lipid degradation</keyword>
<dbReference type="OrthoDB" id="9771883at2"/>
<proteinExistence type="inferred from homology"/>
<evidence type="ECO:0000259" key="8">
    <source>
        <dbReference type="Pfam" id="PF00725"/>
    </source>
</evidence>
<comment type="subcellular location">
    <subcellularLocation>
        <location evidence="1">Peroxisome</location>
    </subcellularLocation>
</comment>
<accession>A0A1I5FFB5</accession>
<evidence type="ECO:0000313" key="10">
    <source>
        <dbReference type="Proteomes" id="UP000198599"/>
    </source>
</evidence>
<evidence type="ECO:0000256" key="4">
    <source>
        <dbReference type="ARBA" id="ARBA00023235"/>
    </source>
</evidence>
<dbReference type="GO" id="GO:0006635">
    <property type="term" value="P:fatty acid beta-oxidation"/>
    <property type="evidence" value="ECO:0007669"/>
    <property type="project" value="TreeGrafter"/>
</dbReference>
<dbReference type="PROSITE" id="PS00166">
    <property type="entry name" value="ENOYL_COA_HYDRATASE"/>
    <property type="match status" value="1"/>
</dbReference>
<evidence type="ECO:0000256" key="1">
    <source>
        <dbReference type="ARBA" id="ARBA00004275"/>
    </source>
</evidence>
<keyword evidence="4" id="KW-0413">Isomerase</keyword>
<comment type="similarity">
    <text evidence="7">Belongs to the enoyl-CoA hydratase/isomerase family.</text>
</comment>
<dbReference type="InterPro" id="IPR006108">
    <property type="entry name" value="3HC_DH_C"/>
</dbReference>
<reference evidence="10" key="1">
    <citation type="submission" date="2016-10" db="EMBL/GenBank/DDBJ databases">
        <authorList>
            <person name="Varghese N."/>
            <person name="Submissions S."/>
        </authorList>
    </citation>
    <scope>NUCLEOTIDE SEQUENCE [LARGE SCALE GENOMIC DNA]</scope>
    <source>
        <strain evidence="10">DSM 28463</strain>
    </source>
</reference>
<dbReference type="SUPFAM" id="SSF52096">
    <property type="entry name" value="ClpP/crotonase"/>
    <property type="match status" value="1"/>
</dbReference>
<evidence type="ECO:0000256" key="7">
    <source>
        <dbReference type="RuleBase" id="RU003707"/>
    </source>
</evidence>
<dbReference type="InterPro" id="IPR001753">
    <property type="entry name" value="Enoyl-CoA_hydra/iso"/>
</dbReference>
<dbReference type="GO" id="GO:0004300">
    <property type="term" value="F:enoyl-CoA hydratase activity"/>
    <property type="evidence" value="ECO:0007669"/>
    <property type="project" value="UniProtKB-ARBA"/>
</dbReference>
<dbReference type="GO" id="GO:0016853">
    <property type="term" value="F:isomerase activity"/>
    <property type="evidence" value="ECO:0007669"/>
    <property type="project" value="UniProtKB-KW"/>
</dbReference>
<evidence type="ECO:0000256" key="6">
    <source>
        <dbReference type="ARBA" id="ARBA00023268"/>
    </source>
</evidence>
<organism evidence="9 10">
    <name type="scientific">Roseovarius lutimaris</name>
    <dbReference type="NCBI Taxonomy" id="1005928"/>
    <lineage>
        <taxon>Bacteria</taxon>
        <taxon>Pseudomonadati</taxon>
        <taxon>Pseudomonadota</taxon>
        <taxon>Alphaproteobacteria</taxon>
        <taxon>Rhodobacterales</taxon>
        <taxon>Roseobacteraceae</taxon>
        <taxon>Roseovarius</taxon>
    </lineage>
</organism>
<keyword evidence="10" id="KW-1185">Reference proteome</keyword>
<dbReference type="PANTHER" id="PTHR23309">
    <property type="entry name" value="3-HYDROXYACYL-COA DEHYROGENASE"/>
    <property type="match status" value="1"/>
</dbReference>
<dbReference type="EMBL" id="FOVP01000019">
    <property type="protein sequence ID" value="SFO22323.1"/>
    <property type="molecule type" value="Genomic_DNA"/>
</dbReference>
<dbReference type="Proteomes" id="UP000198599">
    <property type="component" value="Unassembled WGS sequence"/>
</dbReference>
<dbReference type="InterPro" id="IPR029045">
    <property type="entry name" value="ClpP/crotonase-like_dom_sf"/>
</dbReference>
<dbReference type="AlphaFoldDB" id="A0A1I5FFB5"/>
<sequence length="674" mass="71236">MTGQIQSERRDGVAVLRMDRPVANALAPELRADLSTALREAAEDDAVRAVVICGAGPGFSSGVDLTEYDGPLVSPWVSALCRDIEEFPKPVVAALHGSVLGAAVGLALAAHARVAQANTRMALPEISLGMIPGAGVTQRAPRLVGAQIALELMLAGKPVVASDPRLRLFFDQITADDPQVAAITLARKLADKGSWVRTRDRERGLSDPVGYQRSLTLVGERLAGQGGAGADILRAVEAAQLLPFEQGLEFEQVLFEDRLQSPEARAQRHIFAAERRAAIMPELAQATAHPLGRIALVGGDADGLADLGVLFLDVGKEVQVTDDDLAQRLKRAFDEALDKGRLDAAGREARLARLTQGAKDGWADLVLDARNDRAADRPLPIPRASGVVARLETGAGLADADLGVRVYRPAHSLRVAEIAVAAGTPPAAVASLARMCADMGRVAVRAAQPAAGAGLGHGMTAALYLAALDLRRGGLTPLRVDQAAQRMGLRAGPFLMMDNEGLAQVEHRLRRVAGDIGLNDGWAGPLEERLAKGAKGRSVGRGFYDYPPEGPRPAKGLAETGRTIAEVLGEIAPRHALHAALINAAARLLTAQAVQRASDIDVLMVRGYGYERARGGPLMQADQRGLMAILKDMKALAARSAPIWAPEPMILDFVKNGQGFFGRAGAAYDVARKD</sequence>
<keyword evidence="5" id="KW-0456">Lyase</keyword>
<evidence type="ECO:0000256" key="3">
    <source>
        <dbReference type="ARBA" id="ARBA00023140"/>
    </source>
</evidence>
<dbReference type="InterPro" id="IPR013328">
    <property type="entry name" value="6PGD_dom2"/>
</dbReference>
<keyword evidence="6" id="KW-0511">Multifunctional enzyme</keyword>
<dbReference type="Pfam" id="PF00378">
    <property type="entry name" value="ECH_1"/>
    <property type="match status" value="1"/>
</dbReference>
<dbReference type="SUPFAM" id="SSF48179">
    <property type="entry name" value="6-phosphogluconate dehydrogenase C-terminal domain-like"/>
    <property type="match status" value="2"/>
</dbReference>
<feature type="domain" description="3-hydroxyacyl-CoA dehydrogenase C-terminal" evidence="8">
    <location>
        <begin position="461"/>
        <end position="546"/>
    </location>
</feature>
<dbReference type="STRING" id="1005928.SAMN04487859_119110"/>
<dbReference type="Gene3D" id="3.90.226.10">
    <property type="entry name" value="2-enoyl-CoA Hydratase, Chain A, domain 1"/>
    <property type="match status" value="1"/>
</dbReference>
<dbReference type="GO" id="GO:0003857">
    <property type="term" value="F:(3S)-3-hydroxyacyl-CoA dehydrogenase (NAD+) activity"/>
    <property type="evidence" value="ECO:0007669"/>
    <property type="project" value="TreeGrafter"/>
</dbReference>
<dbReference type="CDD" id="cd06558">
    <property type="entry name" value="crotonase-like"/>
    <property type="match status" value="1"/>
</dbReference>
<gene>
    <name evidence="9" type="ORF">SAMN04487859_119110</name>
</gene>
<keyword evidence="3" id="KW-0576">Peroxisome</keyword>
<name>A0A1I5FFB5_9RHOB</name>
<dbReference type="InterPro" id="IPR008927">
    <property type="entry name" value="6-PGluconate_DH-like_C_sf"/>
</dbReference>
<dbReference type="InterPro" id="IPR018376">
    <property type="entry name" value="Enoyl-CoA_hyd/isom_CS"/>
</dbReference>
<protein>
    <submittedName>
        <fullName evidence="9">3-hydroxyacyl-CoA dehydrogenase</fullName>
    </submittedName>
</protein>
<dbReference type="Pfam" id="PF00725">
    <property type="entry name" value="3HCDH"/>
    <property type="match status" value="1"/>
</dbReference>
<evidence type="ECO:0000256" key="5">
    <source>
        <dbReference type="ARBA" id="ARBA00023239"/>
    </source>
</evidence>
<keyword evidence="2" id="KW-0443">Lipid metabolism</keyword>
<evidence type="ECO:0000313" key="9">
    <source>
        <dbReference type="EMBL" id="SFO22323.1"/>
    </source>
</evidence>
<dbReference type="Gene3D" id="1.10.1040.10">
    <property type="entry name" value="N-(1-d-carboxylethyl)-l-norvaline Dehydrogenase, domain 2"/>
    <property type="match status" value="2"/>
</dbReference>